<proteinExistence type="predicted"/>
<comment type="cofactor">
    <cofactor evidence="1">
        <name>Zn(2+)</name>
        <dbReference type="ChEBI" id="CHEBI:29105"/>
    </cofactor>
</comment>
<dbReference type="CDD" id="cd12797">
    <property type="entry name" value="M23_peptidase"/>
    <property type="match status" value="1"/>
</dbReference>
<dbReference type="EC" id="3.4.24.-" evidence="9"/>
<evidence type="ECO:0000313" key="9">
    <source>
        <dbReference type="EMBL" id="MFC5511239.1"/>
    </source>
</evidence>
<dbReference type="SUPFAM" id="SSF51261">
    <property type="entry name" value="Duplicated hybrid motif"/>
    <property type="match status" value="1"/>
</dbReference>
<keyword evidence="6" id="KW-0482">Metalloprotease</keyword>
<keyword evidence="4 9" id="KW-0378">Hydrolase</keyword>
<comment type="caution">
    <text evidence="9">The sequence shown here is derived from an EMBL/GenBank/DDBJ whole genome shotgun (WGS) entry which is preliminary data.</text>
</comment>
<dbReference type="Proteomes" id="UP001596031">
    <property type="component" value="Unassembled WGS sequence"/>
</dbReference>
<evidence type="ECO:0000256" key="4">
    <source>
        <dbReference type="ARBA" id="ARBA00022801"/>
    </source>
</evidence>
<feature type="region of interest" description="Disordered" evidence="7">
    <location>
        <begin position="34"/>
        <end position="61"/>
    </location>
</feature>
<feature type="compositionally biased region" description="Pro residues" evidence="7">
    <location>
        <begin position="40"/>
        <end position="51"/>
    </location>
</feature>
<accession>A0ABW0PL37</accession>
<dbReference type="InterPro" id="IPR011055">
    <property type="entry name" value="Dup_hybrid_motif"/>
</dbReference>
<dbReference type="GO" id="GO:0016787">
    <property type="term" value="F:hydrolase activity"/>
    <property type="evidence" value="ECO:0007669"/>
    <property type="project" value="UniProtKB-KW"/>
</dbReference>
<dbReference type="PANTHER" id="PTHR21666">
    <property type="entry name" value="PEPTIDASE-RELATED"/>
    <property type="match status" value="1"/>
</dbReference>
<dbReference type="EMBL" id="JBHSMS010000028">
    <property type="protein sequence ID" value="MFC5511239.1"/>
    <property type="molecule type" value="Genomic_DNA"/>
</dbReference>
<dbReference type="RefSeq" id="WP_379719610.1">
    <property type="nucleotide sequence ID" value="NZ_JBHSMS010000028.1"/>
</dbReference>
<organism evidence="9 10">
    <name type="scientific">Massilia jejuensis</name>
    <dbReference type="NCBI Taxonomy" id="648894"/>
    <lineage>
        <taxon>Bacteria</taxon>
        <taxon>Pseudomonadati</taxon>
        <taxon>Pseudomonadota</taxon>
        <taxon>Betaproteobacteria</taxon>
        <taxon>Burkholderiales</taxon>
        <taxon>Oxalobacteraceae</taxon>
        <taxon>Telluria group</taxon>
        <taxon>Massilia</taxon>
    </lineage>
</organism>
<evidence type="ECO:0000256" key="3">
    <source>
        <dbReference type="ARBA" id="ARBA00022723"/>
    </source>
</evidence>
<gene>
    <name evidence="9" type="ORF">ACFPOU_08880</name>
</gene>
<feature type="compositionally biased region" description="Low complexity" evidence="7">
    <location>
        <begin position="52"/>
        <end position="61"/>
    </location>
</feature>
<feature type="domain" description="M23ase beta-sheet core" evidence="8">
    <location>
        <begin position="127"/>
        <end position="234"/>
    </location>
</feature>
<name>A0ABW0PL37_9BURK</name>
<dbReference type="PANTHER" id="PTHR21666:SF288">
    <property type="entry name" value="CELL DIVISION PROTEIN YTFB"/>
    <property type="match status" value="1"/>
</dbReference>
<dbReference type="InterPro" id="IPR050570">
    <property type="entry name" value="Cell_wall_metabolism_enzyme"/>
</dbReference>
<sequence length="242" mass="25500">MKWLVTFLLGAVVGAGGLFVYLREFADAPDPIVTDGGALPAPPRDGPPAPAAAPTAGGTPADRLVQTDLADAHLPIRPAPQAGTAVPAGSAPSADGSMPGKLLVPVEGIAYARLTDTFDQPRGQERHHEALDIMAPKGTPVRAVADGKVAKLFESKPGGTTLYQFDPSERYAYYYAHLDKYADGVKEGMQVKRGDLLGYVGVTGNADPSAPHLHFAVVALTPEKQWWKGTPINPYPLLSDEV</sequence>
<evidence type="ECO:0000259" key="8">
    <source>
        <dbReference type="Pfam" id="PF01551"/>
    </source>
</evidence>
<keyword evidence="5" id="KW-0862">Zinc</keyword>
<dbReference type="InterPro" id="IPR016047">
    <property type="entry name" value="M23ase_b-sheet_dom"/>
</dbReference>
<evidence type="ECO:0000256" key="5">
    <source>
        <dbReference type="ARBA" id="ARBA00022833"/>
    </source>
</evidence>
<feature type="region of interest" description="Disordered" evidence="7">
    <location>
        <begin position="78"/>
        <end position="98"/>
    </location>
</feature>
<keyword evidence="2" id="KW-0645">Protease</keyword>
<evidence type="ECO:0000256" key="2">
    <source>
        <dbReference type="ARBA" id="ARBA00022670"/>
    </source>
</evidence>
<evidence type="ECO:0000256" key="6">
    <source>
        <dbReference type="ARBA" id="ARBA00023049"/>
    </source>
</evidence>
<evidence type="ECO:0000256" key="1">
    <source>
        <dbReference type="ARBA" id="ARBA00001947"/>
    </source>
</evidence>
<evidence type="ECO:0000256" key="7">
    <source>
        <dbReference type="SAM" id="MobiDB-lite"/>
    </source>
</evidence>
<evidence type="ECO:0000313" key="10">
    <source>
        <dbReference type="Proteomes" id="UP001596031"/>
    </source>
</evidence>
<keyword evidence="3" id="KW-0479">Metal-binding</keyword>
<reference evidence="10" key="1">
    <citation type="journal article" date="2019" name="Int. J. Syst. Evol. Microbiol.">
        <title>The Global Catalogue of Microorganisms (GCM) 10K type strain sequencing project: providing services to taxonomists for standard genome sequencing and annotation.</title>
        <authorList>
            <consortium name="The Broad Institute Genomics Platform"/>
            <consortium name="The Broad Institute Genome Sequencing Center for Infectious Disease"/>
            <person name="Wu L."/>
            <person name="Ma J."/>
        </authorList>
    </citation>
    <scope>NUCLEOTIDE SEQUENCE [LARGE SCALE GENOMIC DNA]</scope>
    <source>
        <strain evidence="10">CCUG 38813</strain>
    </source>
</reference>
<protein>
    <submittedName>
        <fullName evidence="9">M23 family metallopeptidase</fullName>
        <ecNumber evidence="9">3.4.24.-</ecNumber>
    </submittedName>
</protein>
<keyword evidence="10" id="KW-1185">Reference proteome</keyword>
<dbReference type="Gene3D" id="2.70.70.10">
    <property type="entry name" value="Glucose Permease (Domain IIA)"/>
    <property type="match status" value="1"/>
</dbReference>
<dbReference type="Pfam" id="PF01551">
    <property type="entry name" value="Peptidase_M23"/>
    <property type="match status" value="1"/>
</dbReference>